<proteinExistence type="predicted"/>
<dbReference type="KEGG" id="panr:A7J50_3928"/>
<accession>A0A172Z421</accession>
<dbReference type="Proteomes" id="UP000077829">
    <property type="component" value="Chromosome"/>
</dbReference>
<reference evidence="1 2" key="1">
    <citation type="submission" date="2016-05" db="EMBL/GenBank/DDBJ databases">
        <title>Complete genome sequence of Pseudomonas antarctica PAMC 27494.</title>
        <authorList>
            <person name="Lee J."/>
        </authorList>
    </citation>
    <scope>NUCLEOTIDE SEQUENCE [LARGE SCALE GENOMIC DNA]</scope>
    <source>
        <strain evidence="1 2">PAMC 27494</strain>
    </source>
</reference>
<dbReference type="PANTHER" id="PTHR39328:SF1">
    <property type="entry name" value="BLL2871 PROTEIN"/>
    <property type="match status" value="1"/>
</dbReference>
<dbReference type="PATRIC" id="fig|219572.3.peg.4041"/>
<protein>
    <submittedName>
        <fullName evidence="1">FimA protein</fullName>
    </submittedName>
</protein>
<evidence type="ECO:0000313" key="1">
    <source>
        <dbReference type="EMBL" id="ANF87293.1"/>
    </source>
</evidence>
<dbReference type="Pfam" id="PF06267">
    <property type="entry name" value="DUF1028"/>
    <property type="match status" value="1"/>
</dbReference>
<dbReference type="AlphaFoldDB" id="A0A172Z421"/>
<name>A0A172Z421_9PSED</name>
<organism evidence="1 2">
    <name type="scientific">Pseudomonas antarctica</name>
    <dbReference type="NCBI Taxonomy" id="219572"/>
    <lineage>
        <taxon>Bacteria</taxon>
        <taxon>Pseudomonadati</taxon>
        <taxon>Pseudomonadota</taxon>
        <taxon>Gammaproteobacteria</taxon>
        <taxon>Pseudomonadales</taxon>
        <taxon>Pseudomonadaceae</taxon>
        <taxon>Pseudomonas</taxon>
    </lineage>
</organism>
<dbReference type="RefSeq" id="WP_064453300.1">
    <property type="nucleotide sequence ID" value="NZ_CP015600.1"/>
</dbReference>
<sequence>MTFSVVASCAETGQLGIAISSSSIAVGARCPWLRPGVGAVASQNITLPSLGPQILDVLGQGVAPSEALAEVLAAQAHSQYRQVTVIDHQGRTAHFSGAQTLGIHAAQSGEQCVAAGNMLADASVIEAMVRAFERAPGQLAERLLAALHAGQARGGEAGPVHSAALVVVDDLLWPIVNLRVDWADEDPIGALDQLWQAYRGQLQDYIDRAINPQHAPGYAVPGDDR</sequence>
<dbReference type="InterPro" id="IPR029055">
    <property type="entry name" value="Ntn_hydrolases_N"/>
</dbReference>
<dbReference type="InterPro" id="IPR010430">
    <property type="entry name" value="DUF1028"/>
</dbReference>
<dbReference type="Gene3D" id="3.60.20.10">
    <property type="entry name" value="Glutamine Phosphoribosylpyrophosphate, subunit 1, domain 1"/>
    <property type="match status" value="1"/>
</dbReference>
<dbReference type="SUPFAM" id="SSF56235">
    <property type="entry name" value="N-terminal nucleophile aminohydrolases (Ntn hydrolases)"/>
    <property type="match status" value="1"/>
</dbReference>
<dbReference type="STRING" id="219572.A7J50_3928"/>
<dbReference type="EMBL" id="CP015600">
    <property type="protein sequence ID" value="ANF87293.1"/>
    <property type="molecule type" value="Genomic_DNA"/>
</dbReference>
<gene>
    <name evidence="1" type="ORF">A7J50_3928</name>
</gene>
<dbReference type="PANTHER" id="PTHR39328">
    <property type="entry name" value="BLL2871 PROTEIN"/>
    <property type="match status" value="1"/>
</dbReference>
<evidence type="ECO:0000313" key="2">
    <source>
        <dbReference type="Proteomes" id="UP000077829"/>
    </source>
</evidence>